<dbReference type="GO" id="GO:0050614">
    <property type="term" value="F:Delta24-sterol reductase activity"/>
    <property type="evidence" value="ECO:0007669"/>
    <property type="project" value="UniProtKB-EC"/>
</dbReference>
<dbReference type="PROSITE" id="PS51387">
    <property type="entry name" value="FAD_PCMH"/>
    <property type="match status" value="1"/>
</dbReference>
<comment type="subcellular location">
    <subcellularLocation>
        <location evidence="1">Membrane</location>
        <topology evidence="1">Single-pass membrane protein</topology>
    </subcellularLocation>
</comment>
<dbReference type="GO" id="GO:0071949">
    <property type="term" value="F:FAD binding"/>
    <property type="evidence" value="ECO:0007669"/>
    <property type="project" value="InterPro"/>
</dbReference>
<dbReference type="AlphaFoldDB" id="A0A6G1GRI6"/>
<dbReference type="Proteomes" id="UP000800041">
    <property type="component" value="Unassembled WGS sequence"/>
</dbReference>
<organism evidence="7 8">
    <name type="scientific">Aulographum hederae CBS 113979</name>
    <dbReference type="NCBI Taxonomy" id="1176131"/>
    <lineage>
        <taxon>Eukaryota</taxon>
        <taxon>Fungi</taxon>
        <taxon>Dikarya</taxon>
        <taxon>Ascomycota</taxon>
        <taxon>Pezizomycotina</taxon>
        <taxon>Dothideomycetes</taxon>
        <taxon>Pleosporomycetidae</taxon>
        <taxon>Aulographales</taxon>
        <taxon>Aulographaceae</taxon>
    </lineage>
</organism>
<evidence type="ECO:0000256" key="4">
    <source>
        <dbReference type="ARBA" id="ARBA00022989"/>
    </source>
</evidence>
<dbReference type="Pfam" id="PF01565">
    <property type="entry name" value="FAD_binding_4"/>
    <property type="match status" value="1"/>
</dbReference>
<keyword evidence="5" id="KW-0472">Membrane</keyword>
<accession>A0A6G1GRI6</accession>
<name>A0A6G1GRI6_9PEZI</name>
<evidence type="ECO:0000313" key="7">
    <source>
        <dbReference type="EMBL" id="KAF1983422.1"/>
    </source>
</evidence>
<dbReference type="InterPro" id="IPR016166">
    <property type="entry name" value="FAD-bd_PCMH"/>
</dbReference>
<dbReference type="GO" id="GO:0016020">
    <property type="term" value="C:membrane"/>
    <property type="evidence" value="ECO:0007669"/>
    <property type="project" value="UniProtKB-SubCell"/>
</dbReference>
<dbReference type="SUPFAM" id="SSF56176">
    <property type="entry name" value="FAD-binding/transporter-associated domain-like"/>
    <property type="match status" value="1"/>
</dbReference>
<dbReference type="InterPro" id="IPR040165">
    <property type="entry name" value="Diminuto-like"/>
</dbReference>
<evidence type="ECO:0000259" key="6">
    <source>
        <dbReference type="PROSITE" id="PS51387"/>
    </source>
</evidence>
<gene>
    <name evidence="7" type="ORF">K402DRAFT_423765</name>
</gene>
<evidence type="ECO:0000256" key="1">
    <source>
        <dbReference type="ARBA" id="ARBA00004167"/>
    </source>
</evidence>
<dbReference type="InterPro" id="IPR036318">
    <property type="entry name" value="FAD-bd_PCMH-like_sf"/>
</dbReference>
<keyword evidence="8" id="KW-1185">Reference proteome</keyword>
<evidence type="ECO:0000256" key="2">
    <source>
        <dbReference type="ARBA" id="ARBA00012405"/>
    </source>
</evidence>
<dbReference type="PANTHER" id="PTHR10801:SF10">
    <property type="entry name" value="FAD BINDING DOMAIN PROTEIN (AFU_ORTHOLOGUE AFUA_6G14300)"/>
    <property type="match status" value="1"/>
</dbReference>
<dbReference type="EC" id="1.3.1.72" evidence="2"/>
<keyword evidence="3" id="KW-0812">Transmembrane</keyword>
<dbReference type="EMBL" id="ML977175">
    <property type="protein sequence ID" value="KAF1983422.1"/>
    <property type="molecule type" value="Genomic_DNA"/>
</dbReference>
<keyword evidence="4" id="KW-1133">Transmembrane helix</keyword>
<evidence type="ECO:0000256" key="5">
    <source>
        <dbReference type="ARBA" id="ARBA00023136"/>
    </source>
</evidence>
<evidence type="ECO:0000313" key="8">
    <source>
        <dbReference type="Proteomes" id="UP000800041"/>
    </source>
</evidence>
<dbReference type="InterPro" id="IPR016169">
    <property type="entry name" value="FAD-bd_PCMH_sub2"/>
</dbReference>
<dbReference type="GO" id="GO:0008202">
    <property type="term" value="P:steroid metabolic process"/>
    <property type="evidence" value="ECO:0007669"/>
    <property type="project" value="TreeGrafter"/>
</dbReference>
<dbReference type="GO" id="GO:0005737">
    <property type="term" value="C:cytoplasm"/>
    <property type="evidence" value="ECO:0007669"/>
    <property type="project" value="TreeGrafter"/>
</dbReference>
<dbReference type="Gene3D" id="3.30.465.10">
    <property type="match status" value="1"/>
</dbReference>
<proteinExistence type="predicted"/>
<dbReference type="InterPro" id="IPR006094">
    <property type="entry name" value="Oxid_FAD_bind_N"/>
</dbReference>
<feature type="domain" description="FAD-binding PCMH-type" evidence="6">
    <location>
        <begin position="1"/>
        <end position="165"/>
    </location>
</feature>
<dbReference type="PANTHER" id="PTHR10801">
    <property type="entry name" value="24-DEHYDROCHOLESTEROL REDUCTASE"/>
    <property type="match status" value="1"/>
</dbReference>
<protein>
    <recommendedName>
        <fullName evidence="2">Delta(24)-sterol reductase</fullName>
        <ecNumber evidence="2">1.3.1.72</ecNumber>
    </recommendedName>
</protein>
<evidence type="ECO:0000256" key="3">
    <source>
        <dbReference type="ARBA" id="ARBA00022692"/>
    </source>
</evidence>
<reference evidence="7" key="1">
    <citation type="journal article" date="2020" name="Stud. Mycol.">
        <title>101 Dothideomycetes genomes: a test case for predicting lifestyles and emergence of pathogens.</title>
        <authorList>
            <person name="Haridas S."/>
            <person name="Albert R."/>
            <person name="Binder M."/>
            <person name="Bloem J."/>
            <person name="Labutti K."/>
            <person name="Salamov A."/>
            <person name="Andreopoulos B."/>
            <person name="Baker S."/>
            <person name="Barry K."/>
            <person name="Bills G."/>
            <person name="Bluhm B."/>
            <person name="Cannon C."/>
            <person name="Castanera R."/>
            <person name="Culley D."/>
            <person name="Daum C."/>
            <person name="Ezra D."/>
            <person name="Gonzalez J."/>
            <person name="Henrissat B."/>
            <person name="Kuo A."/>
            <person name="Liang C."/>
            <person name="Lipzen A."/>
            <person name="Lutzoni F."/>
            <person name="Magnuson J."/>
            <person name="Mondo S."/>
            <person name="Nolan M."/>
            <person name="Ohm R."/>
            <person name="Pangilinan J."/>
            <person name="Park H.-J."/>
            <person name="Ramirez L."/>
            <person name="Alfaro M."/>
            <person name="Sun H."/>
            <person name="Tritt A."/>
            <person name="Yoshinaga Y."/>
            <person name="Zwiers L.-H."/>
            <person name="Turgeon B."/>
            <person name="Goodwin S."/>
            <person name="Spatafora J."/>
            <person name="Crous P."/>
            <person name="Grigoriev I."/>
        </authorList>
    </citation>
    <scope>NUCLEOTIDE SEQUENCE</scope>
    <source>
        <strain evidence="7">CBS 113979</strain>
    </source>
</reference>
<dbReference type="OrthoDB" id="415825at2759"/>
<dbReference type="GO" id="GO:0000246">
    <property type="term" value="F:Delta24(24-1) sterol reductase activity"/>
    <property type="evidence" value="ECO:0007669"/>
    <property type="project" value="TreeGrafter"/>
</dbReference>
<sequence length="500" mass="56907">METHQQNVVKIAASVRQFYEKKEGFRINHGSTNSTRPRRHNRVVDIGMLSNVLKVDTESRTALVEPNVPMDRLVEATLNHGLIPPVVMEFPGITTGGGYAGTAGESSSFKYGFFDRTINSVEVVLADGEVITASETENADLFRGAAGAVGTLGITTLIELQLNEAKKFVKTTYTPKSSVADTISLIQEEIKNPQNEYVDAIVFSKTHGVVVTGALADSIPQSAKPQTFNNPSDPWFYLHVQEKTAHSSTQITEYIPLADYLFRYDRGGFWVGASAFSYFKFPFNRLTRWFLDDFLHTRMLYRALHASGESNRYVVQDMALPFANMERFVEWCDGNLGIWPLWLCPLRQGRGPTMHPHTEEVVDGKLGPMLNIGLWGFGPKRSEKFVEMNRLLEGKLRELGGMKWLYAHTYYNRDEFWQQYDRESYEALRKEYRATTLPDVYDKVKVDVEANKKELRESWSLWARSFWPLGGIWGLYKAIRSGDYLVARKSAWRRMGGGRD</sequence>
<dbReference type="FunFam" id="3.30.465.10:FF:000031">
    <property type="entry name" value="FAD binding domain protein"/>
    <property type="match status" value="1"/>
</dbReference>